<feature type="region of interest" description="Disordered" evidence="1">
    <location>
        <begin position="180"/>
        <end position="210"/>
    </location>
</feature>
<name>A0A9Q0N283_9DIPT</name>
<dbReference type="InterPro" id="IPR050656">
    <property type="entry name" value="PINX1"/>
</dbReference>
<evidence type="ECO:0000256" key="1">
    <source>
        <dbReference type="SAM" id="MobiDB-lite"/>
    </source>
</evidence>
<feature type="non-terminal residue" evidence="2">
    <location>
        <position position="210"/>
    </location>
</feature>
<dbReference type="PANTHER" id="PTHR23149:SF9">
    <property type="entry name" value="G PATCH DOMAIN-CONTAINING PROTEIN 4"/>
    <property type="match status" value="1"/>
</dbReference>
<protein>
    <submittedName>
        <fullName evidence="2">G patch domain-containing protein 4</fullName>
    </submittedName>
</protein>
<organism evidence="2 3">
    <name type="scientific">Pseudolycoriella hygida</name>
    <dbReference type="NCBI Taxonomy" id="35572"/>
    <lineage>
        <taxon>Eukaryota</taxon>
        <taxon>Metazoa</taxon>
        <taxon>Ecdysozoa</taxon>
        <taxon>Arthropoda</taxon>
        <taxon>Hexapoda</taxon>
        <taxon>Insecta</taxon>
        <taxon>Pterygota</taxon>
        <taxon>Neoptera</taxon>
        <taxon>Endopterygota</taxon>
        <taxon>Diptera</taxon>
        <taxon>Nematocera</taxon>
        <taxon>Sciaroidea</taxon>
        <taxon>Sciaridae</taxon>
        <taxon>Pseudolycoriella</taxon>
    </lineage>
</organism>
<feature type="non-terminal residue" evidence="2">
    <location>
        <position position="1"/>
    </location>
</feature>
<keyword evidence="3" id="KW-1185">Reference proteome</keyword>
<comment type="caution">
    <text evidence="2">The sequence shown here is derived from an EMBL/GenBank/DDBJ whole genome shotgun (WGS) entry which is preliminary data.</text>
</comment>
<dbReference type="PANTHER" id="PTHR23149">
    <property type="entry name" value="G PATCH DOMAIN CONTAINING PROTEIN"/>
    <property type="match status" value="1"/>
</dbReference>
<reference evidence="2" key="1">
    <citation type="submission" date="2022-07" db="EMBL/GenBank/DDBJ databases">
        <authorList>
            <person name="Trinca V."/>
            <person name="Uliana J.V.C."/>
            <person name="Torres T.T."/>
            <person name="Ward R.J."/>
            <person name="Monesi N."/>
        </authorList>
    </citation>
    <scope>NUCLEOTIDE SEQUENCE</scope>
    <source>
        <strain evidence="2">HSMRA1968</strain>
        <tissue evidence="2">Whole embryos</tissue>
    </source>
</reference>
<evidence type="ECO:0000313" key="3">
    <source>
        <dbReference type="Proteomes" id="UP001151699"/>
    </source>
</evidence>
<dbReference type="EMBL" id="WJQU01000002">
    <property type="protein sequence ID" value="KAJ6641451.1"/>
    <property type="molecule type" value="Genomic_DNA"/>
</dbReference>
<feature type="compositionally biased region" description="Polar residues" evidence="1">
    <location>
        <begin position="196"/>
        <end position="210"/>
    </location>
</feature>
<evidence type="ECO:0000313" key="2">
    <source>
        <dbReference type="EMBL" id="KAJ6641451.1"/>
    </source>
</evidence>
<dbReference type="AlphaFoldDB" id="A0A9Q0N283"/>
<sequence>DGLGRNKDGITKPLKANYKFDNAGFGHNIADDMNNSWWENVYNNASKNLIAETNELKEVTVASTSQNNEEPDKLKASEYAGSFLKGATLINQRQEVDCEHKAEISPVILRVVSDEELFKACGGRTAHKGGRHGLNLTGKLSRIEQQERELSSKIRSGKEKSSQVFKEYVERKSLSNKRKLKRLNEKKIKKVKKSVASTSTTIPTPTLQAP</sequence>
<dbReference type="OrthoDB" id="10019757at2759"/>
<proteinExistence type="predicted"/>
<gene>
    <name evidence="2" type="primary">gpatch4_0</name>
    <name evidence="2" type="ORF">Bhyg_06390</name>
</gene>
<dbReference type="GO" id="GO:0005730">
    <property type="term" value="C:nucleolus"/>
    <property type="evidence" value="ECO:0007669"/>
    <property type="project" value="TreeGrafter"/>
</dbReference>
<accession>A0A9Q0N283</accession>
<dbReference type="Proteomes" id="UP001151699">
    <property type="component" value="Chromosome B"/>
</dbReference>